<dbReference type="InterPro" id="IPR036583">
    <property type="entry name" value="23S_rRNA_IVS_sf"/>
</dbReference>
<organism evidence="1 2">
    <name type="scientific">Rhodopirellula bahusiensis</name>
    <dbReference type="NCBI Taxonomy" id="2014065"/>
    <lineage>
        <taxon>Bacteria</taxon>
        <taxon>Pseudomonadati</taxon>
        <taxon>Planctomycetota</taxon>
        <taxon>Planctomycetia</taxon>
        <taxon>Pirellulales</taxon>
        <taxon>Pirellulaceae</taxon>
        <taxon>Rhodopirellula</taxon>
    </lineage>
</organism>
<dbReference type="CDD" id="cd16377">
    <property type="entry name" value="23S_rRNA_IVP_like"/>
    <property type="match status" value="1"/>
</dbReference>
<dbReference type="InterPro" id="IPR012657">
    <property type="entry name" value="23S_rRNA-intervening_sequence"/>
</dbReference>
<dbReference type="GeneID" id="90611088"/>
<dbReference type="SUPFAM" id="SSF158446">
    <property type="entry name" value="IVS-encoded protein-like"/>
    <property type="match status" value="1"/>
</dbReference>
<evidence type="ECO:0000313" key="2">
    <source>
        <dbReference type="Proteomes" id="UP000225740"/>
    </source>
</evidence>
<name>A0A2G1W0P4_9BACT</name>
<proteinExistence type="predicted"/>
<protein>
    <submittedName>
        <fullName evidence="1">Four helix bundle protein</fullName>
    </submittedName>
</protein>
<keyword evidence="2" id="KW-1185">Reference proteome</keyword>
<dbReference type="Proteomes" id="UP000225740">
    <property type="component" value="Unassembled WGS sequence"/>
</dbReference>
<reference evidence="1 2" key="1">
    <citation type="submission" date="2017-06" db="EMBL/GenBank/DDBJ databases">
        <title>Description of Rhodopirellula bahusiensis sp. nov.</title>
        <authorList>
            <person name="Kizina J."/>
            <person name="Harder J."/>
        </authorList>
    </citation>
    <scope>NUCLEOTIDE SEQUENCE [LARGE SCALE GENOMIC DNA]</scope>
    <source>
        <strain evidence="1 2">SWK21</strain>
    </source>
</reference>
<gene>
    <name evidence="1" type="ORF">CEE69_24460</name>
</gene>
<dbReference type="PANTHER" id="PTHR38471:SF2">
    <property type="entry name" value="FOUR HELIX BUNDLE PROTEIN"/>
    <property type="match status" value="1"/>
</dbReference>
<dbReference type="RefSeq" id="WP_008656673.1">
    <property type="nucleotide sequence ID" value="NZ_NIZW01000024.1"/>
</dbReference>
<dbReference type="EMBL" id="NIZW01000024">
    <property type="protein sequence ID" value="PHQ32608.1"/>
    <property type="molecule type" value="Genomic_DNA"/>
</dbReference>
<accession>A0A2G1W0P4</accession>
<comment type="caution">
    <text evidence="1">The sequence shown here is derived from an EMBL/GenBank/DDBJ whole genome shotgun (WGS) entry which is preliminary data.</text>
</comment>
<dbReference type="Gene3D" id="1.20.1440.60">
    <property type="entry name" value="23S rRNA-intervening sequence"/>
    <property type="match status" value="1"/>
</dbReference>
<dbReference type="AlphaFoldDB" id="A0A2G1W0P4"/>
<dbReference type="Pfam" id="PF05635">
    <property type="entry name" value="23S_rRNA_IVP"/>
    <property type="match status" value="1"/>
</dbReference>
<dbReference type="NCBIfam" id="TIGR02436">
    <property type="entry name" value="four helix bundle protein"/>
    <property type="match status" value="1"/>
</dbReference>
<sequence length="119" mass="13638">MASTFEDLEVWKRGCRLAVSVYELLSDCRDFGLKDQMQRSAVSVPSNIAEGYERTPKDFIRFLVIAKGSCAELRTQLYIATRVKLMSTQQSESLIDETKQISRMLQALISNRQQQLTKQ</sequence>
<dbReference type="OrthoDB" id="276165at2"/>
<dbReference type="NCBIfam" id="NF008912">
    <property type="entry name" value="PRK12275.1-6"/>
    <property type="match status" value="1"/>
</dbReference>
<dbReference type="PANTHER" id="PTHR38471">
    <property type="entry name" value="FOUR HELIX BUNDLE PROTEIN"/>
    <property type="match status" value="1"/>
</dbReference>
<evidence type="ECO:0000313" key="1">
    <source>
        <dbReference type="EMBL" id="PHQ32608.1"/>
    </source>
</evidence>